<dbReference type="EC" id="2.7.1.5" evidence="9"/>
<evidence type="ECO:0000259" key="8">
    <source>
        <dbReference type="Pfam" id="PF02782"/>
    </source>
</evidence>
<evidence type="ECO:0000313" key="10">
    <source>
        <dbReference type="Proteomes" id="UP000325286"/>
    </source>
</evidence>
<keyword evidence="6" id="KW-0684">Rhamnose metabolism</keyword>
<accession>A0A5B9R5Y9</accession>
<dbReference type="Pfam" id="PF00370">
    <property type="entry name" value="FGGY_N"/>
    <property type="match status" value="1"/>
</dbReference>
<dbReference type="PANTHER" id="PTHR43095">
    <property type="entry name" value="SUGAR KINASE"/>
    <property type="match status" value="1"/>
</dbReference>
<dbReference type="Proteomes" id="UP000325286">
    <property type="component" value="Chromosome"/>
</dbReference>
<dbReference type="GO" id="GO:0019301">
    <property type="term" value="P:rhamnose catabolic process"/>
    <property type="evidence" value="ECO:0007669"/>
    <property type="project" value="InterPro"/>
</dbReference>
<dbReference type="InterPro" id="IPR000577">
    <property type="entry name" value="Carb_kinase_FGGY"/>
</dbReference>
<dbReference type="InterPro" id="IPR018485">
    <property type="entry name" value="FGGY_C"/>
</dbReference>
<dbReference type="EMBL" id="CP042914">
    <property type="protein sequence ID" value="QEG41673.1"/>
    <property type="molecule type" value="Genomic_DNA"/>
</dbReference>
<dbReference type="AlphaFoldDB" id="A0A5B9R5Y9"/>
<evidence type="ECO:0000256" key="1">
    <source>
        <dbReference type="ARBA" id="ARBA00009156"/>
    </source>
</evidence>
<dbReference type="CDD" id="cd07771">
    <property type="entry name" value="ASKHA_NBD_FGGY_RhaB-like"/>
    <property type="match status" value="1"/>
</dbReference>
<dbReference type="PIRSF" id="PIRSF000538">
    <property type="entry name" value="GlpK"/>
    <property type="match status" value="1"/>
</dbReference>
<comment type="similarity">
    <text evidence="1">Belongs to the FGGY kinase family.</text>
</comment>
<dbReference type="Gene3D" id="3.30.420.40">
    <property type="match status" value="2"/>
</dbReference>
<dbReference type="KEGG" id="rul:UC8_36990"/>
<feature type="domain" description="Carbohydrate kinase FGGY N-terminal" evidence="7">
    <location>
        <begin position="8"/>
        <end position="251"/>
    </location>
</feature>
<dbReference type="InterPro" id="IPR050406">
    <property type="entry name" value="FGGY_Carb_Kinase"/>
</dbReference>
<evidence type="ECO:0000256" key="2">
    <source>
        <dbReference type="ARBA" id="ARBA00022679"/>
    </source>
</evidence>
<keyword evidence="10" id="KW-1185">Reference proteome</keyword>
<organism evidence="9 10">
    <name type="scientific">Roseimaritima ulvae</name>
    <dbReference type="NCBI Taxonomy" id="980254"/>
    <lineage>
        <taxon>Bacteria</taxon>
        <taxon>Pseudomonadati</taxon>
        <taxon>Planctomycetota</taxon>
        <taxon>Planctomycetia</taxon>
        <taxon>Pirellulales</taxon>
        <taxon>Pirellulaceae</taxon>
        <taxon>Roseimaritima</taxon>
    </lineage>
</organism>
<name>A0A5B9R5Y9_9BACT</name>
<feature type="domain" description="Carbohydrate kinase FGGY C-terminal" evidence="8">
    <location>
        <begin position="266"/>
        <end position="456"/>
    </location>
</feature>
<evidence type="ECO:0000256" key="5">
    <source>
        <dbReference type="ARBA" id="ARBA00022840"/>
    </source>
</evidence>
<keyword evidence="5" id="KW-0067">ATP-binding</keyword>
<proteinExistence type="inferred from homology"/>
<dbReference type="RefSeq" id="WP_238388759.1">
    <property type="nucleotide sequence ID" value="NZ_CP042914.1"/>
</dbReference>
<protein>
    <submittedName>
        <fullName evidence="9">Rhamnulokinase</fullName>
        <ecNumber evidence="9">2.7.1.5</ecNumber>
    </submittedName>
</protein>
<evidence type="ECO:0000256" key="6">
    <source>
        <dbReference type="ARBA" id="ARBA00023308"/>
    </source>
</evidence>
<keyword evidence="4 9" id="KW-0418">Kinase</keyword>
<dbReference type="InterPro" id="IPR018484">
    <property type="entry name" value="FGGY_N"/>
</dbReference>
<evidence type="ECO:0000313" key="9">
    <source>
        <dbReference type="EMBL" id="QEG41673.1"/>
    </source>
</evidence>
<dbReference type="GO" id="GO:0008993">
    <property type="term" value="F:rhamnulokinase activity"/>
    <property type="evidence" value="ECO:0007669"/>
    <property type="project" value="UniProtKB-EC"/>
</dbReference>
<dbReference type="InterPro" id="IPR013449">
    <property type="entry name" value="Rhamnulokinase"/>
</dbReference>
<gene>
    <name evidence="9" type="primary">rhaB</name>
    <name evidence="9" type="ORF">UC8_36990</name>
</gene>
<dbReference type="Pfam" id="PF02782">
    <property type="entry name" value="FGGY_C"/>
    <property type="match status" value="1"/>
</dbReference>
<dbReference type="InterPro" id="IPR043129">
    <property type="entry name" value="ATPase_NBD"/>
</dbReference>
<dbReference type="GO" id="GO:0005524">
    <property type="term" value="F:ATP binding"/>
    <property type="evidence" value="ECO:0007669"/>
    <property type="project" value="UniProtKB-KW"/>
</dbReference>
<evidence type="ECO:0000256" key="4">
    <source>
        <dbReference type="ARBA" id="ARBA00022777"/>
    </source>
</evidence>
<evidence type="ECO:0000259" key="7">
    <source>
        <dbReference type="Pfam" id="PF00370"/>
    </source>
</evidence>
<keyword evidence="3" id="KW-0547">Nucleotide-binding</keyword>
<reference evidence="9 10" key="1">
    <citation type="submission" date="2019-08" db="EMBL/GenBank/DDBJ databases">
        <title>Deep-cultivation of Planctomycetes and their phenomic and genomic characterization uncovers novel biology.</title>
        <authorList>
            <person name="Wiegand S."/>
            <person name="Jogler M."/>
            <person name="Boedeker C."/>
            <person name="Pinto D."/>
            <person name="Vollmers J."/>
            <person name="Rivas-Marin E."/>
            <person name="Kohn T."/>
            <person name="Peeters S.H."/>
            <person name="Heuer A."/>
            <person name="Rast P."/>
            <person name="Oberbeckmann S."/>
            <person name="Bunk B."/>
            <person name="Jeske O."/>
            <person name="Meyerdierks A."/>
            <person name="Storesund J.E."/>
            <person name="Kallscheuer N."/>
            <person name="Luecker S."/>
            <person name="Lage O.M."/>
            <person name="Pohl T."/>
            <person name="Merkel B.J."/>
            <person name="Hornburger P."/>
            <person name="Mueller R.-W."/>
            <person name="Bruemmer F."/>
            <person name="Labrenz M."/>
            <person name="Spormann A.M."/>
            <person name="Op den Camp H."/>
            <person name="Overmann J."/>
            <person name="Amann R."/>
            <person name="Jetten M.S.M."/>
            <person name="Mascher T."/>
            <person name="Medema M.H."/>
            <person name="Devos D.P."/>
            <person name="Kaster A.-K."/>
            <person name="Ovreas L."/>
            <person name="Rohde M."/>
            <person name="Galperin M.Y."/>
            <person name="Jogler C."/>
        </authorList>
    </citation>
    <scope>NUCLEOTIDE SEQUENCE [LARGE SCALE GENOMIC DNA]</scope>
    <source>
        <strain evidence="9 10">UC8</strain>
    </source>
</reference>
<dbReference type="SUPFAM" id="SSF53067">
    <property type="entry name" value="Actin-like ATPase domain"/>
    <property type="match status" value="2"/>
</dbReference>
<evidence type="ECO:0000256" key="3">
    <source>
        <dbReference type="ARBA" id="ARBA00022741"/>
    </source>
</evidence>
<sequence length="499" mass="53970">MPAPPSHLAIDLGASGGRVIAGSLDNGQLRLETTHRFVNDPVFVQASMQWDTLGLWREIQTGLKLAAQQAEAAGGSIRSVGVDTWGVDYVLLGSDNQPVAPAYHYRDHRNDGMVEKAFEIVPRDEIFAATGLQFMQINSLYQLLSAQQTNPQRLQLAESFLMMADYFHWLLCGERSVEITNASTSQMLNPQTGDWAGALIERMGLPRRIFGPLSQPGTVLAPIQPSVAARTGLNDVPVILPASHDTASAVLAVPAQGFAPEKPDWCYISSGTWSLMGCELPAPLVNARCAELNFTNEGGVRGSTRLLKNIGGLWVFQQIRAALERRGQAASWSEMVAEAEQSPPFALLIDPDHEEFLAPADMVDAICGYAGRSGQPVPADNGALYRAALEGLALRYRICLEMLESLVGNSIRTIHVVGGGSMNHLLCQMTADACRREVVAGPGEATATGNVLMQMIGSGLLQSVDEARALVRDSMQPTTFEPRNPDPWDEAAEKFVQLP</sequence>
<keyword evidence="2 9" id="KW-0808">Transferase</keyword>